<evidence type="ECO:0000256" key="1">
    <source>
        <dbReference type="SAM" id="MobiDB-lite"/>
    </source>
</evidence>
<dbReference type="Proteomes" id="UP001642360">
    <property type="component" value="Unassembled WGS sequence"/>
</dbReference>
<evidence type="ECO:0000313" key="3">
    <source>
        <dbReference type="Proteomes" id="UP001642360"/>
    </source>
</evidence>
<feature type="region of interest" description="Disordered" evidence="1">
    <location>
        <begin position="1"/>
        <end position="67"/>
    </location>
</feature>
<accession>A0ABC8TEE2</accession>
<evidence type="ECO:0000313" key="2">
    <source>
        <dbReference type="EMBL" id="CAK9167768.1"/>
    </source>
</evidence>
<dbReference type="AlphaFoldDB" id="A0ABC8TEE2"/>
<feature type="compositionally biased region" description="Polar residues" evidence="1">
    <location>
        <begin position="30"/>
        <end position="41"/>
    </location>
</feature>
<organism evidence="2 3">
    <name type="scientific">Ilex paraguariensis</name>
    <name type="common">yerba mate</name>
    <dbReference type="NCBI Taxonomy" id="185542"/>
    <lineage>
        <taxon>Eukaryota</taxon>
        <taxon>Viridiplantae</taxon>
        <taxon>Streptophyta</taxon>
        <taxon>Embryophyta</taxon>
        <taxon>Tracheophyta</taxon>
        <taxon>Spermatophyta</taxon>
        <taxon>Magnoliopsida</taxon>
        <taxon>eudicotyledons</taxon>
        <taxon>Gunneridae</taxon>
        <taxon>Pentapetalae</taxon>
        <taxon>asterids</taxon>
        <taxon>campanulids</taxon>
        <taxon>Aquifoliales</taxon>
        <taxon>Aquifoliaceae</taxon>
        <taxon>Ilex</taxon>
    </lineage>
</organism>
<feature type="non-terminal residue" evidence="2">
    <location>
        <position position="146"/>
    </location>
</feature>
<dbReference type="EMBL" id="CAUOFW020004932">
    <property type="protein sequence ID" value="CAK9167768.1"/>
    <property type="molecule type" value="Genomic_DNA"/>
</dbReference>
<proteinExistence type="predicted"/>
<gene>
    <name evidence="2" type="ORF">ILEXP_LOCUS37068</name>
</gene>
<feature type="compositionally biased region" description="Basic residues" evidence="1">
    <location>
        <begin position="51"/>
        <end position="62"/>
    </location>
</feature>
<protein>
    <submittedName>
        <fullName evidence="2">Uncharacterized protein</fullName>
    </submittedName>
</protein>
<reference evidence="2 3" key="1">
    <citation type="submission" date="2024-02" db="EMBL/GenBank/DDBJ databases">
        <authorList>
            <person name="Vignale AGUSTIN F."/>
            <person name="Sosa J E."/>
            <person name="Modenutti C."/>
        </authorList>
    </citation>
    <scope>NUCLEOTIDE SEQUENCE [LARGE SCALE GENOMIC DNA]</scope>
</reference>
<sequence length="146" mass="16165">MENHQDLEDSGEEESTNPLLPSSELDPVSKSDTSQGQSTLKSCLASEFRFPKNKRKRGHRRAGSGGWSRQCPGYCVVPLVLQPIAVLTWIRQIIEAELFDHSSIVADNEGTFFYPMLIDIDDWISATVSSLLGRGFSVGLIVQVIL</sequence>
<keyword evidence="3" id="KW-1185">Reference proteome</keyword>
<name>A0ABC8TEE2_9AQUA</name>
<comment type="caution">
    <text evidence="2">The sequence shown here is derived from an EMBL/GenBank/DDBJ whole genome shotgun (WGS) entry which is preliminary data.</text>
</comment>